<dbReference type="KEGG" id="taqu:KDW03_07430"/>
<dbReference type="GO" id="GO:0046872">
    <property type="term" value="F:metal ion binding"/>
    <property type="evidence" value="ECO:0007669"/>
    <property type="project" value="UniProtKB-KW"/>
</dbReference>
<keyword evidence="4" id="KW-1185">Reference proteome</keyword>
<feature type="domain" description="LapB rubredoxin metal binding" evidence="2">
    <location>
        <begin position="7"/>
        <end position="34"/>
    </location>
</feature>
<keyword evidence="1" id="KW-0479">Metal-binding</keyword>
<evidence type="ECO:0000256" key="1">
    <source>
        <dbReference type="ARBA" id="ARBA00022723"/>
    </source>
</evidence>
<evidence type="ECO:0000259" key="2">
    <source>
        <dbReference type="Pfam" id="PF18073"/>
    </source>
</evidence>
<proteinExistence type="predicted"/>
<evidence type="ECO:0000313" key="3">
    <source>
        <dbReference type="EMBL" id="URA09318.1"/>
    </source>
</evidence>
<dbReference type="Proteomes" id="UP001056539">
    <property type="component" value="Chromosome"/>
</dbReference>
<evidence type="ECO:0000313" key="4">
    <source>
        <dbReference type="Proteomes" id="UP001056539"/>
    </source>
</evidence>
<dbReference type="InterPro" id="IPR041166">
    <property type="entry name" value="Rubredoxin_2"/>
</dbReference>
<dbReference type="EMBL" id="CP073355">
    <property type="protein sequence ID" value="URA09318.1"/>
    <property type="molecule type" value="Genomic_DNA"/>
</dbReference>
<gene>
    <name evidence="3" type="ORF">KDW03_07430</name>
</gene>
<dbReference type="RefSeq" id="WP_408648304.1">
    <property type="nucleotide sequence ID" value="NZ_CP073355.1"/>
</dbReference>
<reference evidence="3" key="1">
    <citation type="submission" date="2021-04" db="EMBL/GenBank/DDBJ databases">
        <authorList>
            <person name="Postec A."/>
        </authorList>
    </citation>
    <scope>NUCLEOTIDE SEQUENCE</scope>
    <source>
        <strain evidence="3">F1F22</strain>
    </source>
</reference>
<sequence length="89" mass="10329">MKSKIFYYCTSCGYRSTKWLGKCPECGAWNSFEEVQEQEKKPPGRFLIPLFLLPKQKNCLVFSREKRSWIASLGDLFGVKPFSLLENQA</sequence>
<name>A0AAX3BB48_9SPIR</name>
<reference evidence="3" key="2">
    <citation type="submission" date="2022-06" db="EMBL/GenBank/DDBJ databases">
        <title>Thermospira aquatica gen. nov., sp. nov.</title>
        <authorList>
            <person name="Ben Ali Gam Z."/>
            <person name="Labat M."/>
        </authorList>
    </citation>
    <scope>NUCLEOTIDE SEQUENCE</scope>
    <source>
        <strain evidence="3">F1F22</strain>
    </source>
</reference>
<dbReference type="AlphaFoldDB" id="A0AAX3BB48"/>
<dbReference type="Pfam" id="PF18073">
    <property type="entry name" value="Zn_ribbon_LapB"/>
    <property type="match status" value="1"/>
</dbReference>
<protein>
    <recommendedName>
        <fullName evidence="2">LapB rubredoxin metal binding domain-containing protein</fullName>
    </recommendedName>
</protein>
<organism evidence="3 4">
    <name type="scientific">Thermospira aquatica</name>
    <dbReference type="NCBI Taxonomy" id="2828656"/>
    <lineage>
        <taxon>Bacteria</taxon>
        <taxon>Pseudomonadati</taxon>
        <taxon>Spirochaetota</taxon>
        <taxon>Spirochaetia</taxon>
        <taxon>Brevinematales</taxon>
        <taxon>Thermospiraceae</taxon>
        <taxon>Thermospira</taxon>
    </lineage>
</organism>
<accession>A0AAX3BB48</accession>